<name>A0ABQ4B1T5_9ACTN</name>
<evidence type="ECO:0000259" key="2">
    <source>
        <dbReference type="Pfam" id="PF13349"/>
    </source>
</evidence>
<keyword evidence="4" id="KW-1185">Reference proteome</keyword>
<feature type="signal peptide" evidence="1">
    <location>
        <begin position="1"/>
        <end position="18"/>
    </location>
</feature>
<dbReference type="EMBL" id="BOMS01000013">
    <property type="protein sequence ID" value="GIE64626.1"/>
    <property type="molecule type" value="Genomic_DNA"/>
</dbReference>
<feature type="domain" description="DUF4097" evidence="2">
    <location>
        <begin position="34"/>
        <end position="251"/>
    </location>
</feature>
<dbReference type="InterPro" id="IPR025164">
    <property type="entry name" value="Toastrack_DUF4097"/>
</dbReference>
<accession>A0ABQ4B1T5</accession>
<dbReference type="Proteomes" id="UP000624709">
    <property type="component" value="Unassembled WGS sequence"/>
</dbReference>
<dbReference type="RefSeq" id="WP_203823834.1">
    <property type="nucleotide sequence ID" value="NZ_BAAATY010000013.1"/>
</dbReference>
<dbReference type="Pfam" id="PF13349">
    <property type="entry name" value="DUF4097"/>
    <property type="match status" value="1"/>
</dbReference>
<protein>
    <recommendedName>
        <fullName evidence="2">DUF4097 domain-containing protein</fullName>
    </recommendedName>
</protein>
<gene>
    <name evidence="3" type="ORF">Apa02nite_007340</name>
</gene>
<evidence type="ECO:0000313" key="3">
    <source>
        <dbReference type="EMBL" id="GIE64626.1"/>
    </source>
</evidence>
<sequence length="254" mass="25387">MSRTVALVLAATTVAALAGCDGVVGAKMTFDDIEKTKVSDIVLTGGSGDVTVTTGTVTETRIKRVVRGGNGSGPAYQLSGTTLTLPTDCGFDCSISYEIQAPAGVKVRGDQRSGRVDLTGVGAVDLTLTSGDVSIDGASAPVKIKATSGNVSVIGAPGVTMEATSGDLEAHEITGPVTAKVTSGNLDLDLAAPASVTASVTSGDLTLLVPAGKYRINQHTASGDAEIDGVTSDPDAPNVLDLRARSGNLTVSAL</sequence>
<comment type="caution">
    <text evidence="3">The sequence shown here is derived from an EMBL/GenBank/DDBJ whole genome shotgun (WGS) entry which is preliminary data.</text>
</comment>
<evidence type="ECO:0000256" key="1">
    <source>
        <dbReference type="SAM" id="SignalP"/>
    </source>
</evidence>
<organism evidence="3 4">
    <name type="scientific">Actinoplanes palleronii</name>
    <dbReference type="NCBI Taxonomy" id="113570"/>
    <lineage>
        <taxon>Bacteria</taxon>
        <taxon>Bacillati</taxon>
        <taxon>Actinomycetota</taxon>
        <taxon>Actinomycetes</taxon>
        <taxon>Micromonosporales</taxon>
        <taxon>Micromonosporaceae</taxon>
        <taxon>Actinoplanes</taxon>
    </lineage>
</organism>
<evidence type="ECO:0000313" key="4">
    <source>
        <dbReference type="Proteomes" id="UP000624709"/>
    </source>
</evidence>
<reference evidence="3 4" key="1">
    <citation type="submission" date="2021-01" db="EMBL/GenBank/DDBJ databases">
        <title>Whole genome shotgun sequence of Actinoplanes palleronii NBRC 14916.</title>
        <authorList>
            <person name="Komaki H."/>
            <person name="Tamura T."/>
        </authorList>
    </citation>
    <scope>NUCLEOTIDE SEQUENCE [LARGE SCALE GENOMIC DNA]</scope>
    <source>
        <strain evidence="3 4">NBRC 14916</strain>
    </source>
</reference>
<proteinExistence type="predicted"/>
<dbReference type="PROSITE" id="PS51257">
    <property type="entry name" value="PROKAR_LIPOPROTEIN"/>
    <property type="match status" value="1"/>
</dbReference>
<feature type="chain" id="PRO_5045280779" description="DUF4097 domain-containing protein" evidence="1">
    <location>
        <begin position="19"/>
        <end position="254"/>
    </location>
</feature>
<keyword evidence="1" id="KW-0732">Signal</keyword>